<evidence type="ECO:0000256" key="2">
    <source>
        <dbReference type="ARBA" id="ARBA00010617"/>
    </source>
</evidence>
<organism evidence="9 10">
    <name type="scientific">Clonostachys chloroleuca</name>
    <dbReference type="NCBI Taxonomy" id="1926264"/>
    <lineage>
        <taxon>Eukaryota</taxon>
        <taxon>Fungi</taxon>
        <taxon>Dikarya</taxon>
        <taxon>Ascomycota</taxon>
        <taxon>Pezizomycotina</taxon>
        <taxon>Sordariomycetes</taxon>
        <taxon>Hypocreomycetidae</taxon>
        <taxon>Hypocreales</taxon>
        <taxon>Bionectriaceae</taxon>
        <taxon>Clonostachys</taxon>
    </lineage>
</organism>
<evidence type="ECO:0008006" key="11">
    <source>
        <dbReference type="Google" id="ProtNLM"/>
    </source>
</evidence>
<dbReference type="GO" id="GO:0005506">
    <property type="term" value="F:iron ion binding"/>
    <property type="evidence" value="ECO:0007669"/>
    <property type="project" value="InterPro"/>
</dbReference>
<evidence type="ECO:0000256" key="1">
    <source>
        <dbReference type="ARBA" id="ARBA00001971"/>
    </source>
</evidence>
<dbReference type="Proteomes" id="UP001160390">
    <property type="component" value="Unassembled WGS sequence"/>
</dbReference>
<evidence type="ECO:0000256" key="5">
    <source>
        <dbReference type="ARBA" id="ARBA00023004"/>
    </source>
</evidence>
<evidence type="ECO:0000313" key="10">
    <source>
        <dbReference type="Proteomes" id="UP001160390"/>
    </source>
</evidence>
<sequence length="100" mass="11664">MNRDPHYFHSPTSFIPERWLHEATTDSNSVFYKDQRQCLQPFSAGPRNCMGQYLAMAEMRLILAILQLRWENLRTFLLVGKKPIHVRMKLRDSSLSPSAA</sequence>
<evidence type="ECO:0000256" key="4">
    <source>
        <dbReference type="ARBA" id="ARBA00022723"/>
    </source>
</evidence>
<comment type="caution">
    <text evidence="9">The sequence shown here is derived from an EMBL/GenBank/DDBJ whole genome shotgun (WGS) entry which is preliminary data.</text>
</comment>
<keyword evidence="6 8" id="KW-0503">Monooxygenase</keyword>
<dbReference type="GO" id="GO:0004497">
    <property type="term" value="F:monooxygenase activity"/>
    <property type="evidence" value="ECO:0007669"/>
    <property type="project" value="UniProtKB-KW"/>
</dbReference>
<gene>
    <name evidence="9" type="ORF">CCHLO57077_00016160</name>
</gene>
<dbReference type="GO" id="GO:0016705">
    <property type="term" value="F:oxidoreductase activity, acting on paired donors, with incorporation or reduction of molecular oxygen"/>
    <property type="evidence" value="ECO:0007669"/>
    <property type="project" value="InterPro"/>
</dbReference>
<dbReference type="Pfam" id="PF00067">
    <property type="entry name" value="p450"/>
    <property type="match status" value="1"/>
</dbReference>
<dbReference type="AlphaFoldDB" id="A0AA35PXW7"/>
<evidence type="ECO:0000256" key="8">
    <source>
        <dbReference type="RuleBase" id="RU000461"/>
    </source>
</evidence>
<evidence type="ECO:0000256" key="3">
    <source>
        <dbReference type="ARBA" id="ARBA00022617"/>
    </source>
</evidence>
<evidence type="ECO:0000256" key="6">
    <source>
        <dbReference type="ARBA" id="ARBA00023033"/>
    </source>
</evidence>
<dbReference type="SUPFAM" id="SSF48264">
    <property type="entry name" value="Cytochrome P450"/>
    <property type="match status" value="1"/>
</dbReference>
<keyword evidence="10" id="KW-1185">Reference proteome</keyword>
<keyword evidence="8" id="KW-0560">Oxidoreductase</keyword>
<dbReference type="GO" id="GO:0020037">
    <property type="term" value="F:heme binding"/>
    <property type="evidence" value="ECO:0007669"/>
    <property type="project" value="InterPro"/>
</dbReference>
<protein>
    <recommendedName>
        <fullName evidence="11">Cytochrome P450</fullName>
    </recommendedName>
</protein>
<dbReference type="PRINTS" id="PR00465">
    <property type="entry name" value="EP450IV"/>
</dbReference>
<dbReference type="PROSITE" id="PS00086">
    <property type="entry name" value="CYTOCHROME_P450"/>
    <property type="match status" value="1"/>
</dbReference>
<dbReference type="EMBL" id="CABFNP030000642">
    <property type="protein sequence ID" value="CAI6071919.1"/>
    <property type="molecule type" value="Genomic_DNA"/>
</dbReference>
<dbReference type="Gene3D" id="1.10.630.10">
    <property type="entry name" value="Cytochrome P450"/>
    <property type="match status" value="1"/>
</dbReference>
<dbReference type="InterPro" id="IPR017972">
    <property type="entry name" value="Cyt_P450_CS"/>
</dbReference>
<name>A0AA35PXW7_9HYPO</name>
<dbReference type="InterPro" id="IPR050121">
    <property type="entry name" value="Cytochrome_P450_monoxygenase"/>
</dbReference>
<keyword evidence="5 7" id="KW-0408">Iron</keyword>
<accession>A0AA35PXW7</accession>
<comment type="similarity">
    <text evidence="2 8">Belongs to the cytochrome P450 family.</text>
</comment>
<dbReference type="InterPro" id="IPR036396">
    <property type="entry name" value="Cyt_P450_sf"/>
</dbReference>
<evidence type="ECO:0000313" key="9">
    <source>
        <dbReference type="EMBL" id="CAI6071919.1"/>
    </source>
</evidence>
<dbReference type="InterPro" id="IPR001128">
    <property type="entry name" value="Cyt_P450"/>
</dbReference>
<evidence type="ECO:0000256" key="7">
    <source>
        <dbReference type="PIRSR" id="PIRSR602403-1"/>
    </source>
</evidence>
<dbReference type="InterPro" id="IPR002403">
    <property type="entry name" value="Cyt_P450_E_grp-IV"/>
</dbReference>
<reference evidence="9" key="1">
    <citation type="submission" date="2023-01" db="EMBL/GenBank/DDBJ databases">
        <authorList>
            <person name="Piombo E."/>
        </authorList>
    </citation>
    <scope>NUCLEOTIDE SEQUENCE</scope>
</reference>
<keyword evidence="3 7" id="KW-0349">Heme</keyword>
<feature type="binding site" description="axial binding residue" evidence="7">
    <location>
        <position position="49"/>
    </location>
    <ligand>
        <name>heme</name>
        <dbReference type="ChEBI" id="CHEBI:30413"/>
    </ligand>
    <ligandPart>
        <name>Fe</name>
        <dbReference type="ChEBI" id="CHEBI:18248"/>
    </ligandPart>
</feature>
<proteinExistence type="inferred from homology"/>
<dbReference type="PANTHER" id="PTHR24305">
    <property type="entry name" value="CYTOCHROME P450"/>
    <property type="match status" value="1"/>
</dbReference>
<dbReference type="PANTHER" id="PTHR24305:SF199">
    <property type="entry name" value="P450, PUTATIVE (EUROFUNG)-RELATED"/>
    <property type="match status" value="1"/>
</dbReference>
<comment type="cofactor">
    <cofactor evidence="1 7">
        <name>heme</name>
        <dbReference type="ChEBI" id="CHEBI:30413"/>
    </cofactor>
</comment>
<keyword evidence="4 7" id="KW-0479">Metal-binding</keyword>